<keyword evidence="5 9" id="KW-1133">Transmembrane helix</keyword>
<dbReference type="Pfam" id="PF09805">
    <property type="entry name" value="Nop25"/>
    <property type="match status" value="1"/>
</dbReference>
<dbReference type="EMBL" id="ML769383">
    <property type="protein sequence ID" value="KAE9411353.1"/>
    <property type="molecule type" value="Genomic_DNA"/>
</dbReference>
<evidence type="ECO:0000256" key="3">
    <source>
        <dbReference type="ARBA" id="ARBA00022692"/>
    </source>
</evidence>
<feature type="coiled-coil region" evidence="7">
    <location>
        <begin position="205"/>
        <end position="239"/>
    </location>
</feature>
<feature type="region of interest" description="Disordered" evidence="8">
    <location>
        <begin position="55"/>
        <end position="90"/>
    </location>
</feature>
<comment type="subcellular location">
    <subcellularLocation>
        <location evidence="1">Membrane</location>
        <topology evidence="1">Single-pass type IV membrane protein</topology>
    </subcellularLocation>
</comment>
<protein>
    <recommendedName>
        <fullName evidence="12">Protein transport protein BOS1</fullName>
    </recommendedName>
</protein>
<feature type="transmembrane region" description="Helical" evidence="9">
    <location>
        <begin position="364"/>
        <end position="382"/>
    </location>
</feature>
<evidence type="ECO:0000256" key="6">
    <source>
        <dbReference type="ARBA" id="ARBA00023136"/>
    </source>
</evidence>
<dbReference type="InterPro" id="IPR019186">
    <property type="entry name" value="Nucleolar_protein_12"/>
</dbReference>
<dbReference type="Proteomes" id="UP000799118">
    <property type="component" value="Unassembled WGS sequence"/>
</dbReference>
<dbReference type="OrthoDB" id="158360at2759"/>
<dbReference type="Pfam" id="PF12352">
    <property type="entry name" value="V-SNARE_C"/>
    <property type="match status" value="1"/>
</dbReference>
<dbReference type="GO" id="GO:0005794">
    <property type="term" value="C:Golgi apparatus"/>
    <property type="evidence" value="ECO:0007669"/>
    <property type="project" value="TreeGrafter"/>
</dbReference>
<reference evidence="10" key="1">
    <citation type="journal article" date="2019" name="Environ. Microbiol.">
        <title>Fungal ecological strategies reflected in gene transcription - a case study of two litter decomposers.</title>
        <authorList>
            <person name="Barbi F."/>
            <person name="Kohler A."/>
            <person name="Barry K."/>
            <person name="Baskaran P."/>
            <person name="Daum C."/>
            <person name="Fauchery L."/>
            <person name="Ihrmark K."/>
            <person name="Kuo A."/>
            <person name="LaButti K."/>
            <person name="Lipzen A."/>
            <person name="Morin E."/>
            <person name="Grigoriev I.V."/>
            <person name="Henrissat B."/>
            <person name="Lindahl B."/>
            <person name="Martin F."/>
        </authorList>
    </citation>
    <scope>NUCLEOTIDE SEQUENCE</scope>
    <source>
        <strain evidence="10">JB14</strain>
    </source>
</reference>
<dbReference type="GO" id="GO:0012507">
    <property type="term" value="C:ER to Golgi transport vesicle membrane"/>
    <property type="evidence" value="ECO:0007669"/>
    <property type="project" value="TreeGrafter"/>
</dbReference>
<evidence type="ECO:0000313" key="11">
    <source>
        <dbReference type="Proteomes" id="UP000799118"/>
    </source>
</evidence>
<keyword evidence="11" id="KW-1185">Reference proteome</keyword>
<feature type="compositionally biased region" description="Polar residues" evidence="8">
    <location>
        <begin position="131"/>
        <end position="140"/>
    </location>
</feature>
<dbReference type="GO" id="GO:0006906">
    <property type="term" value="P:vesicle fusion"/>
    <property type="evidence" value="ECO:0007669"/>
    <property type="project" value="TreeGrafter"/>
</dbReference>
<accession>A0A6A4IPZ3</accession>
<organism evidence="10 11">
    <name type="scientific">Gymnopus androsaceus JB14</name>
    <dbReference type="NCBI Taxonomy" id="1447944"/>
    <lineage>
        <taxon>Eukaryota</taxon>
        <taxon>Fungi</taxon>
        <taxon>Dikarya</taxon>
        <taxon>Basidiomycota</taxon>
        <taxon>Agaricomycotina</taxon>
        <taxon>Agaricomycetes</taxon>
        <taxon>Agaricomycetidae</taxon>
        <taxon>Agaricales</taxon>
        <taxon>Marasmiineae</taxon>
        <taxon>Omphalotaceae</taxon>
        <taxon>Gymnopus</taxon>
    </lineage>
</organism>
<sequence>MSNLTKLTQSHSVIAAKKHAKRNQVKEVIFDDAARHEFLTGFHKRKLAKTEAARKKAIEREKQATPGRQTGASSAEWEGISKSGEQTEQAYEDEEILATVAIVEDFDPDTLLHGPTKPISDRGPSSVPVPASSQRKNSNSLKKHELPVYFGVRQTNSIQADLERLRNGDNSASLLGQISASLAAMHRTVDDYDSMAKREMIKAKQEKAQMRVQKFRTDYAELRTQFERIKAEVTAEKEASQRAELITSANLTSSSDARRRFQTTFPPNNTLHPELVSESPFRGSSPQPGFGLREQHALNEHSFIQQTESRLDEFLLQGREVLDNLKDQRNILKGTQRRLLDTANTLGLSRNVIGWIERRSTQDMYIFFGGAIFTFICFYLIWKYLG</sequence>
<dbReference type="GO" id="GO:0006888">
    <property type="term" value="P:endoplasmic reticulum to Golgi vesicle-mediated transport"/>
    <property type="evidence" value="ECO:0007669"/>
    <property type="project" value="TreeGrafter"/>
</dbReference>
<dbReference type="AlphaFoldDB" id="A0A6A4IPZ3"/>
<dbReference type="GO" id="GO:0005484">
    <property type="term" value="F:SNAP receptor activity"/>
    <property type="evidence" value="ECO:0007669"/>
    <property type="project" value="TreeGrafter"/>
</dbReference>
<dbReference type="CDD" id="cd15863">
    <property type="entry name" value="SNARE_GS27"/>
    <property type="match status" value="1"/>
</dbReference>
<evidence type="ECO:0000256" key="5">
    <source>
        <dbReference type="ARBA" id="ARBA00022989"/>
    </source>
</evidence>
<keyword evidence="4" id="KW-0653">Protein transport</keyword>
<dbReference type="GO" id="GO:0000149">
    <property type="term" value="F:SNARE binding"/>
    <property type="evidence" value="ECO:0007669"/>
    <property type="project" value="TreeGrafter"/>
</dbReference>
<name>A0A6A4IPZ3_9AGAR</name>
<evidence type="ECO:0000256" key="8">
    <source>
        <dbReference type="SAM" id="MobiDB-lite"/>
    </source>
</evidence>
<evidence type="ECO:0000256" key="1">
    <source>
        <dbReference type="ARBA" id="ARBA00004211"/>
    </source>
</evidence>
<evidence type="ECO:0008006" key="12">
    <source>
        <dbReference type="Google" id="ProtNLM"/>
    </source>
</evidence>
<dbReference type="GO" id="GO:0005789">
    <property type="term" value="C:endoplasmic reticulum membrane"/>
    <property type="evidence" value="ECO:0007669"/>
    <property type="project" value="TreeGrafter"/>
</dbReference>
<keyword evidence="7" id="KW-0175">Coiled coil</keyword>
<dbReference type="PANTHER" id="PTHR21230:SF1">
    <property type="entry name" value="GOLGI SNAP RECEPTOR COMPLEX MEMBER 2"/>
    <property type="match status" value="1"/>
</dbReference>
<proteinExistence type="predicted"/>
<feature type="region of interest" description="Disordered" evidence="8">
    <location>
        <begin position="264"/>
        <end position="292"/>
    </location>
</feature>
<keyword evidence="2" id="KW-0813">Transport</keyword>
<keyword evidence="6 9" id="KW-0472">Membrane</keyword>
<evidence type="ECO:0000256" key="7">
    <source>
        <dbReference type="SAM" id="Coils"/>
    </source>
</evidence>
<evidence type="ECO:0000256" key="2">
    <source>
        <dbReference type="ARBA" id="ARBA00022448"/>
    </source>
</evidence>
<dbReference type="GO" id="GO:0015031">
    <property type="term" value="P:protein transport"/>
    <property type="evidence" value="ECO:0007669"/>
    <property type="project" value="UniProtKB-KW"/>
</dbReference>
<evidence type="ECO:0000256" key="9">
    <source>
        <dbReference type="SAM" id="Phobius"/>
    </source>
</evidence>
<feature type="region of interest" description="Disordered" evidence="8">
    <location>
        <begin position="109"/>
        <end position="142"/>
    </location>
</feature>
<gene>
    <name evidence="10" type="ORF">BT96DRAFT_1011184</name>
</gene>
<keyword evidence="3 9" id="KW-0812">Transmembrane</keyword>
<dbReference type="PANTHER" id="PTHR21230">
    <property type="entry name" value="VESICLE TRANSPORT V-SNARE PROTEIN VTI1-RELATED"/>
    <property type="match status" value="1"/>
</dbReference>
<evidence type="ECO:0000256" key="4">
    <source>
        <dbReference type="ARBA" id="ARBA00022927"/>
    </source>
</evidence>
<dbReference type="GO" id="GO:0031902">
    <property type="term" value="C:late endosome membrane"/>
    <property type="evidence" value="ECO:0007669"/>
    <property type="project" value="TreeGrafter"/>
</dbReference>
<evidence type="ECO:0000313" key="10">
    <source>
        <dbReference type="EMBL" id="KAE9411353.1"/>
    </source>
</evidence>
<dbReference type="GO" id="GO:0031201">
    <property type="term" value="C:SNARE complex"/>
    <property type="evidence" value="ECO:0007669"/>
    <property type="project" value="TreeGrafter"/>
</dbReference>